<keyword evidence="1" id="KW-0812">Transmembrane</keyword>
<proteinExistence type="predicted"/>
<organism evidence="2 3">
    <name type="scientific">Fructilactobacillus hinvesii</name>
    <dbReference type="NCBI Taxonomy" id="2940300"/>
    <lineage>
        <taxon>Bacteria</taxon>
        <taxon>Bacillati</taxon>
        <taxon>Bacillota</taxon>
        <taxon>Bacilli</taxon>
        <taxon>Lactobacillales</taxon>
        <taxon>Lactobacillaceae</taxon>
        <taxon>Fructilactobacillus</taxon>
    </lineage>
</organism>
<dbReference type="EMBL" id="CP097118">
    <property type="protein sequence ID" value="USS88026.1"/>
    <property type="molecule type" value="Genomic_DNA"/>
</dbReference>
<accession>A0ABY5BVM3</accession>
<keyword evidence="1" id="KW-0472">Membrane</keyword>
<evidence type="ECO:0000313" key="2">
    <source>
        <dbReference type="EMBL" id="USS88026.1"/>
    </source>
</evidence>
<feature type="transmembrane region" description="Helical" evidence="1">
    <location>
        <begin position="16"/>
        <end position="35"/>
    </location>
</feature>
<keyword evidence="3" id="KW-1185">Reference proteome</keyword>
<name>A0ABY5BVM3_9LACO</name>
<dbReference type="Proteomes" id="UP001057025">
    <property type="component" value="Chromosome"/>
</dbReference>
<dbReference type="RefSeq" id="WP_252797315.1">
    <property type="nucleotide sequence ID" value="NZ_CP097118.1"/>
</dbReference>
<gene>
    <name evidence="2" type="ORF">M3M39_00625</name>
</gene>
<evidence type="ECO:0000313" key="3">
    <source>
        <dbReference type="Proteomes" id="UP001057025"/>
    </source>
</evidence>
<protein>
    <submittedName>
        <fullName evidence="2">Uncharacterized protein</fullName>
    </submittedName>
</protein>
<reference evidence="2" key="1">
    <citation type="submission" date="2022-05" db="EMBL/GenBank/DDBJ databases">
        <authorList>
            <person name="Oliphant S.A."/>
            <person name="Watson-Haigh N.S."/>
            <person name="Sumby K.M."/>
            <person name="Gardner J.M."/>
            <person name="Jiranek V."/>
        </authorList>
    </citation>
    <scope>NUCLEOTIDE SEQUENCE</scope>
    <source>
        <strain evidence="2">KI11_C11</strain>
    </source>
</reference>
<evidence type="ECO:0000256" key="1">
    <source>
        <dbReference type="SAM" id="Phobius"/>
    </source>
</evidence>
<feature type="transmembrane region" description="Helical" evidence="1">
    <location>
        <begin position="41"/>
        <end position="65"/>
    </location>
</feature>
<keyword evidence="1" id="KW-1133">Transmembrane helix</keyword>
<sequence>MKQDEIDQRLIKLRRIANWTITPLCLALIVVYFVQKAVTPLVIILAILVVCAYIPYGLVTLYYVWKRRKQA</sequence>